<dbReference type="InterPro" id="IPR012918">
    <property type="entry name" value="RTP801-like"/>
</dbReference>
<evidence type="ECO:0000256" key="2">
    <source>
        <dbReference type="ARBA" id="ARBA00010670"/>
    </source>
</evidence>
<dbReference type="PANTHER" id="PTHR12478:SF17">
    <property type="entry name" value="DNA DAMAGE-INDUCIBLE TRANSCRIPT 4-LIKE PROTEIN"/>
    <property type="match status" value="1"/>
</dbReference>
<keyword evidence="3" id="KW-0963">Cytoplasm</keyword>
<evidence type="ECO:0000313" key="7">
    <source>
        <dbReference type="Ensembl" id="ENSCLAP00000003902.1"/>
    </source>
</evidence>
<evidence type="ECO:0000256" key="5">
    <source>
        <dbReference type="ARBA" id="ARBA00039359"/>
    </source>
</evidence>
<dbReference type="GO" id="GO:0009968">
    <property type="term" value="P:negative regulation of signal transduction"/>
    <property type="evidence" value="ECO:0007669"/>
    <property type="project" value="InterPro"/>
</dbReference>
<reference evidence="7" key="1">
    <citation type="submission" date="2025-08" db="UniProtKB">
        <authorList>
            <consortium name="Ensembl"/>
        </authorList>
    </citation>
    <scope>IDENTIFICATION</scope>
</reference>
<accession>A0A8C2UQ87</accession>
<dbReference type="AlphaFoldDB" id="A0A8C2UQ87"/>
<evidence type="ECO:0000256" key="6">
    <source>
        <dbReference type="SAM" id="MobiDB-lite"/>
    </source>
</evidence>
<dbReference type="PANTHER" id="PTHR12478">
    <property type="entry name" value="DNA-DAMAGE-INDUCIBLE TRANSCRIPT 4 PROTEIN DDIT4"/>
    <property type="match status" value="1"/>
</dbReference>
<organism evidence="7 8">
    <name type="scientific">Chinchilla lanigera</name>
    <name type="common">Long-tailed chinchilla</name>
    <name type="synonym">Chinchilla villidera</name>
    <dbReference type="NCBI Taxonomy" id="34839"/>
    <lineage>
        <taxon>Eukaryota</taxon>
        <taxon>Metazoa</taxon>
        <taxon>Chordata</taxon>
        <taxon>Craniata</taxon>
        <taxon>Vertebrata</taxon>
        <taxon>Euteleostomi</taxon>
        <taxon>Mammalia</taxon>
        <taxon>Eutheria</taxon>
        <taxon>Euarchontoglires</taxon>
        <taxon>Glires</taxon>
        <taxon>Rodentia</taxon>
        <taxon>Hystricomorpha</taxon>
        <taxon>Chinchillidae</taxon>
        <taxon>Chinchilla</taxon>
    </lineage>
</organism>
<dbReference type="Proteomes" id="UP000694398">
    <property type="component" value="Unassembled WGS sequence"/>
</dbReference>
<dbReference type="Ensembl" id="ENSCLAT00000003978.1">
    <property type="protein sequence ID" value="ENSCLAP00000003902.1"/>
    <property type="gene ID" value="ENSCLAG00000002774.1"/>
</dbReference>
<dbReference type="GeneTree" id="ENSGT00530000063652"/>
<feature type="compositionally biased region" description="Polar residues" evidence="6">
    <location>
        <begin position="159"/>
        <end position="175"/>
    </location>
</feature>
<comment type="similarity">
    <text evidence="2">Belongs to the DDIT4 family.</text>
</comment>
<comment type="subcellular location">
    <subcellularLocation>
        <location evidence="1">Cytoplasm</location>
    </subcellularLocation>
</comment>
<sequence length="377" mass="40463">MALAVQWASGCGWGTSLPPAQELHGRRLSRPWGAAPRLKSSSCNAPAPCVLTSPFSLRSQPRQWTLPFSLRGPQPARDPLRQLAGCSYFALRRSLAVAREGWGLCPPDPPSASWPRLAPPRGRGSPLPSAPPCSSPASIRATGESTSQAVASARAKRQTGGSQSGHLGPCQTSQVPRLDPARVTAGPQAPQLLRAPSSSCSADARDTVASGSAQSDFDYWDYAAPEPNLQQAVLEEPACQSLAAMLEQYLSRSKQTKLGCSTVLVPERLTRRIAQDVLRLSSTEPCGLRSCVIQVQLEAGNVCKRLGWIVCDTRMAPTFELTLVFKQDPSSWGSLRDVFSRSCLSSSLGRTLILSPGFRLVKKKLYCLLGPTVAEEC</sequence>
<name>A0A8C2UQ87_CHILA</name>
<evidence type="ECO:0000256" key="4">
    <source>
        <dbReference type="ARBA" id="ARBA00037487"/>
    </source>
</evidence>
<proteinExistence type="inferred from homology"/>
<dbReference type="Pfam" id="PF07809">
    <property type="entry name" value="RTP801_C"/>
    <property type="match status" value="1"/>
</dbReference>
<protein>
    <recommendedName>
        <fullName evidence="5">DNA damage-inducible transcript 4-like protein</fullName>
    </recommendedName>
</protein>
<evidence type="ECO:0000313" key="8">
    <source>
        <dbReference type="Proteomes" id="UP000694398"/>
    </source>
</evidence>
<comment type="function">
    <text evidence="4">Inhibits cell growth by regulating the TOR signaling pathway upstream of the TSC1-TSC2 complex and downstream of AKT1.</text>
</comment>
<reference evidence="7" key="2">
    <citation type="submission" date="2025-09" db="UniProtKB">
        <authorList>
            <consortium name="Ensembl"/>
        </authorList>
    </citation>
    <scope>IDENTIFICATION</scope>
</reference>
<evidence type="ECO:0000256" key="1">
    <source>
        <dbReference type="ARBA" id="ARBA00004496"/>
    </source>
</evidence>
<gene>
    <name evidence="7" type="primary">Ddit4l</name>
</gene>
<dbReference type="Gene3D" id="3.90.470.40">
    <property type="entry name" value="RTP801-like"/>
    <property type="match status" value="1"/>
</dbReference>
<dbReference type="InterPro" id="IPR038281">
    <property type="entry name" value="RTP801-like_C_sf"/>
</dbReference>
<keyword evidence="8" id="KW-1185">Reference proteome</keyword>
<dbReference type="GO" id="GO:0005737">
    <property type="term" value="C:cytoplasm"/>
    <property type="evidence" value="ECO:0007669"/>
    <property type="project" value="UniProtKB-SubCell"/>
</dbReference>
<feature type="region of interest" description="Disordered" evidence="6">
    <location>
        <begin position="108"/>
        <end position="175"/>
    </location>
</feature>
<evidence type="ECO:0000256" key="3">
    <source>
        <dbReference type="ARBA" id="ARBA00022490"/>
    </source>
</evidence>